<accession>A0ABS8VKU9</accession>
<keyword evidence="2" id="KW-1185">Reference proteome</keyword>
<evidence type="ECO:0000313" key="2">
    <source>
        <dbReference type="Proteomes" id="UP000823775"/>
    </source>
</evidence>
<dbReference type="Proteomes" id="UP000823775">
    <property type="component" value="Unassembled WGS sequence"/>
</dbReference>
<feature type="non-terminal residue" evidence="1">
    <location>
        <position position="127"/>
    </location>
</feature>
<proteinExistence type="predicted"/>
<gene>
    <name evidence="1" type="ORF">HAX54_039122</name>
</gene>
<dbReference type="EMBL" id="JACEIK010005395">
    <property type="protein sequence ID" value="MCE0481404.1"/>
    <property type="molecule type" value="Genomic_DNA"/>
</dbReference>
<comment type="caution">
    <text evidence="1">The sequence shown here is derived from an EMBL/GenBank/DDBJ whole genome shotgun (WGS) entry which is preliminary data.</text>
</comment>
<name>A0ABS8VKU9_DATST</name>
<organism evidence="1 2">
    <name type="scientific">Datura stramonium</name>
    <name type="common">Jimsonweed</name>
    <name type="synonym">Common thornapple</name>
    <dbReference type="NCBI Taxonomy" id="4076"/>
    <lineage>
        <taxon>Eukaryota</taxon>
        <taxon>Viridiplantae</taxon>
        <taxon>Streptophyta</taxon>
        <taxon>Embryophyta</taxon>
        <taxon>Tracheophyta</taxon>
        <taxon>Spermatophyta</taxon>
        <taxon>Magnoliopsida</taxon>
        <taxon>eudicotyledons</taxon>
        <taxon>Gunneridae</taxon>
        <taxon>Pentapetalae</taxon>
        <taxon>asterids</taxon>
        <taxon>lamiids</taxon>
        <taxon>Solanales</taxon>
        <taxon>Solanaceae</taxon>
        <taxon>Solanoideae</taxon>
        <taxon>Datureae</taxon>
        <taxon>Datura</taxon>
    </lineage>
</organism>
<sequence>YHGIEGIKGMEIEVAGKGLKWLRKAKYAPENWIDRGRLALEFPLLLVKQRELGVGYIFVEPKECNCTLVREFYANWDTSFGKSTKVKNRDQVVQFEKRFNDFLGTPIVYPLEYFILLKRPLTMTNEL</sequence>
<reference evidence="1 2" key="1">
    <citation type="journal article" date="2021" name="BMC Genomics">
        <title>Datura genome reveals duplications of psychoactive alkaloid biosynthetic genes and high mutation rate following tissue culture.</title>
        <authorList>
            <person name="Rajewski A."/>
            <person name="Carter-House D."/>
            <person name="Stajich J."/>
            <person name="Litt A."/>
        </authorList>
    </citation>
    <scope>NUCLEOTIDE SEQUENCE [LARGE SCALE GENOMIC DNA]</scope>
    <source>
        <strain evidence="1">AR-01</strain>
    </source>
</reference>
<evidence type="ECO:0000313" key="1">
    <source>
        <dbReference type="EMBL" id="MCE0481404.1"/>
    </source>
</evidence>
<protein>
    <submittedName>
        <fullName evidence="1">Uncharacterized protein</fullName>
    </submittedName>
</protein>
<feature type="non-terminal residue" evidence="1">
    <location>
        <position position="1"/>
    </location>
</feature>